<dbReference type="InterPro" id="IPR036397">
    <property type="entry name" value="RNaseH_sf"/>
</dbReference>
<dbReference type="AlphaFoldDB" id="A0A0K2T5H7"/>
<name>A0A0K2T5H7_LEPSM</name>
<dbReference type="GO" id="GO:0003676">
    <property type="term" value="F:nucleic acid binding"/>
    <property type="evidence" value="ECO:0007669"/>
    <property type="project" value="InterPro"/>
</dbReference>
<sequence>PEGNYVGTPDGTSLTRLPNGKSYVQITWLDSCPDYSPDLNTLEFSIWSTLEKETKRTSHTNVNSLKSSIVTEGQLVRGGYDQNLHDLQATCKDCD</sequence>
<protein>
    <submittedName>
        <fullName evidence="1">Uncharacterized protein</fullName>
    </submittedName>
</protein>
<feature type="non-terminal residue" evidence="1">
    <location>
        <position position="1"/>
    </location>
</feature>
<organism evidence="1">
    <name type="scientific">Lepeophtheirus salmonis</name>
    <name type="common">Salmon louse</name>
    <name type="synonym">Caligus salmonis</name>
    <dbReference type="NCBI Taxonomy" id="72036"/>
    <lineage>
        <taxon>Eukaryota</taxon>
        <taxon>Metazoa</taxon>
        <taxon>Ecdysozoa</taxon>
        <taxon>Arthropoda</taxon>
        <taxon>Crustacea</taxon>
        <taxon>Multicrustacea</taxon>
        <taxon>Hexanauplia</taxon>
        <taxon>Copepoda</taxon>
        <taxon>Siphonostomatoida</taxon>
        <taxon>Caligidae</taxon>
        <taxon>Lepeophtheirus</taxon>
    </lineage>
</organism>
<accession>A0A0K2T5H7</accession>
<dbReference type="EMBL" id="HACA01003471">
    <property type="protein sequence ID" value="CDW20832.1"/>
    <property type="molecule type" value="Transcribed_RNA"/>
</dbReference>
<dbReference type="Gene3D" id="3.30.420.10">
    <property type="entry name" value="Ribonuclease H-like superfamily/Ribonuclease H"/>
    <property type="match status" value="1"/>
</dbReference>
<evidence type="ECO:0000313" key="1">
    <source>
        <dbReference type="EMBL" id="CDW20832.1"/>
    </source>
</evidence>
<reference evidence="1" key="1">
    <citation type="submission" date="2014-05" db="EMBL/GenBank/DDBJ databases">
        <authorList>
            <person name="Chronopoulou M."/>
        </authorList>
    </citation>
    <scope>NUCLEOTIDE SEQUENCE</scope>
    <source>
        <tissue evidence="1">Whole organism</tissue>
    </source>
</reference>
<proteinExistence type="predicted"/>